<evidence type="ECO:0000313" key="1">
    <source>
        <dbReference type="EMBL" id="NEB98488.1"/>
    </source>
</evidence>
<name>A0A7K3R8G8_STRAQ</name>
<dbReference type="Proteomes" id="UP000470951">
    <property type="component" value="Unassembled WGS sequence"/>
</dbReference>
<dbReference type="AlphaFoldDB" id="A0A7K3R8G8"/>
<proteinExistence type="predicted"/>
<accession>A0A7K3R8G8</accession>
<protein>
    <submittedName>
        <fullName evidence="1">Uncharacterized protein</fullName>
    </submittedName>
</protein>
<evidence type="ECO:0000313" key="2">
    <source>
        <dbReference type="Proteomes" id="UP000470951"/>
    </source>
</evidence>
<reference evidence="1 2" key="1">
    <citation type="submission" date="2020-01" db="EMBL/GenBank/DDBJ databases">
        <title>Insect and environment-associated Actinomycetes.</title>
        <authorList>
            <person name="Currrie C."/>
            <person name="Chevrette M."/>
            <person name="Carlson C."/>
            <person name="Stubbendieck R."/>
            <person name="Wendt-Pienkowski E."/>
        </authorList>
    </citation>
    <scope>NUCLEOTIDE SEQUENCE [LARGE SCALE GENOMIC DNA]</scope>
    <source>
        <strain evidence="1 2">SID7903</strain>
    </source>
</reference>
<dbReference type="EMBL" id="JAAGMS010000121">
    <property type="protein sequence ID" value="NEB98488.1"/>
    <property type="molecule type" value="Genomic_DNA"/>
</dbReference>
<gene>
    <name evidence="1" type="ORF">G3I58_10920</name>
</gene>
<dbReference type="RefSeq" id="WP_164221047.1">
    <property type="nucleotide sequence ID" value="NZ_JAAGMS010000121.1"/>
</dbReference>
<sequence>MADVTFLSQAEPVDEYGRALYAVSRSILRAHFDELSQADLEDLNCDRVDVTFRQLAKLARLHRDKGSRGDGFEWAVHEAIVGGEPRVVDLVSEALRKVSPRSFADLDRPTSLMFGHERARHLGFTDAVVNNASGDAVLLPDGSGRPFAFGSWVPIAARGIAAEAQLRDRIKKVWKTDLFLSSAEKARFAAATIKSNWHQLEDGNGLRVAIVPQAIDLPAGYQRWQSLHLVALPDPDGFMGLFNDAYEAVAEAVLTVGRHDRAPYYYKPSAKAQRIQVQLEKYGKVKVVDILDSLNEAAQQNLISIDRKLMSVEAPMWLNINEQRTPVIAPRPSFEKLD</sequence>
<organism evidence="1 2">
    <name type="scientific">Streptomyces anulatus</name>
    <name type="common">Streptomyces chrysomallus</name>
    <dbReference type="NCBI Taxonomy" id="1892"/>
    <lineage>
        <taxon>Bacteria</taxon>
        <taxon>Bacillati</taxon>
        <taxon>Actinomycetota</taxon>
        <taxon>Actinomycetes</taxon>
        <taxon>Kitasatosporales</taxon>
        <taxon>Streptomycetaceae</taxon>
        <taxon>Streptomyces</taxon>
    </lineage>
</organism>
<comment type="caution">
    <text evidence="1">The sequence shown here is derived from an EMBL/GenBank/DDBJ whole genome shotgun (WGS) entry which is preliminary data.</text>
</comment>